<evidence type="ECO:0008006" key="6">
    <source>
        <dbReference type="Google" id="ProtNLM"/>
    </source>
</evidence>
<dbReference type="Proteomes" id="UP001383192">
    <property type="component" value="Unassembled WGS sequence"/>
</dbReference>
<accession>A0AAW0CU40</accession>
<feature type="coiled-coil region" evidence="1">
    <location>
        <begin position="70"/>
        <end position="104"/>
    </location>
</feature>
<organism evidence="4 5">
    <name type="scientific">Paramarasmius palmivorus</name>
    <dbReference type="NCBI Taxonomy" id="297713"/>
    <lineage>
        <taxon>Eukaryota</taxon>
        <taxon>Fungi</taxon>
        <taxon>Dikarya</taxon>
        <taxon>Basidiomycota</taxon>
        <taxon>Agaricomycotina</taxon>
        <taxon>Agaricomycetes</taxon>
        <taxon>Agaricomycetidae</taxon>
        <taxon>Agaricales</taxon>
        <taxon>Marasmiineae</taxon>
        <taxon>Marasmiaceae</taxon>
        <taxon>Paramarasmius</taxon>
    </lineage>
</organism>
<dbReference type="EMBL" id="JAYKXP010000032">
    <property type="protein sequence ID" value="KAK7041740.1"/>
    <property type="molecule type" value="Genomic_DNA"/>
</dbReference>
<feature type="compositionally biased region" description="Acidic residues" evidence="2">
    <location>
        <begin position="600"/>
        <end position="635"/>
    </location>
</feature>
<dbReference type="AlphaFoldDB" id="A0AAW0CU40"/>
<sequence>LLSLLAHAHLGVFLATVSPAMLENPSETTLCDHCENQFVPAVNHSPIPSTKLRSHLVPTQAERAQMLAFIQVEEHEVERYEVELQRLRKLVAKLSSEQDIHKQRIQERKCWVSSALRVPKEVWCEIFTLACGPMAPLDISSKNMTAVPLSLSHVCFYWRDIVTALPKLWSAMKIELYPLSMGIKNIIELFFQNSASQLLEIHLDFISDYNLNINPLRTPLGEYFGQHGLSALQVLFSASSRFKVLKIEFPSDRLPSFPESLRQLVTFPELETLMFLCVCDDHEVDTRTAWFWDKVKDASKLHHLTAANDSLFRTFTVTPPTRVSTISIGTGTLGGALSVLRKCPRLTEFNWNGYSGDPSTPLVAAQIPVILPNLRKVHLSYISMDNAWQFFASVTLPAATSVSIGPLMGEDGGPTEWSSARPFIDMLERSGSPVQKLTLNLHEMYVPLNGLRRILRTCVNLTMLNVTVKKWKRETPDGFIHALLLLLTVTDGTTGAILVPKLTHLRLQEVSGARKLRLQTQERLVGMVESRNAATESASAALEDVQLSFSKIEFWTYSSHRHVLALDPRIARRVEELRRDGMKYDGVWIAREPMSAEALAAEEESDQEWEPEELEDQDGTSSEESEEEEDSSDDS</sequence>
<proteinExistence type="predicted"/>
<dbReference type="Gene3D" id="3.80.10.10">
    <property type="entry name" value="Ribonuclease Inhibitor"/>
    <property type="match status" value="1"/>
</dbReference>
<evidence type="ECO:0000256" key="2">
    <source>
        <dbReference type="SAM" id="MobiDB-lite"/>
    </source>
</evidence>
<feature type="chain" id="PRO_5043631512" description="F-box domain-containing protein" evidence="3">
    <location>
        <begin position="23"/>
        <end position="635"/>
    </location>
</feature>
<reference evidence="4 5" key="1">
    <citation type="submission" date="2024-01" db="EMBL/GenBank/DDBJ databases">
        <title>A draft genome for a cacao thread blight-causing isolate of Paramarasmius palmivorus.</title>
        <authorList>
            <person name="Baruah I.K."/>
            <person name="Bukari Y."/>
            <person name="Amoako-Attah I."/>
            <person name="Meinhardt L.W."/>
            <person name="Bailey B.A."/>
            <person name="Cohen S.P."/>
        </authorList>
    </citation>
    <scope>NUCLEOTIDE SEQUENCE [LARGE SCALE GENOMIC DNA]</scope>
    <source>
        <strain evidence="4 5">GH-12</strain>
    </source>
</reference>
<name>A0AAW0CU40_9AGAR</name>
<keyword evidence="3" id="KW-0732">Signal</keyword>
<evidence type="ECO:0000256" key="1">
    <source>
        <dbReference type="SAM" id="Coils"/>
    </source>
</evidence>
<evidence type="ECO:0000313" key="5">
    <source>
        <dbReference type="Proteomes" id="UP001383192"/>
    </source>
</evidence>
<dbReference type="InterPro" id="IPR032675">
    <property type="entry name" value="LRR_dom_sf"/>
</dbReference>
<feature type="non-terminal residue" evidence="4">
    <location>
        <position position="1"/>
    </location>
</feature>
<feature type="region of interest" description="Disordered" evidence="2">
    <location>
        <begin position="595"/>
        <end position="635"/>
    </location>
</feature>
<protein>
    <recommendedName>
        <fullName evidence="6">F-box domain-containing protein</fullName>
    </recommendedName>
</protein>
<evidence type="ECO:0000313" key="4">
    <source>
        <dbReference type="EMBL" id="KAK7041740.1"/>
    </source>
</evidence>
<gene>
    <name evidence="4" type="ORF">VNI00_009029</name>
</gene>
<evidence type="ECO:0000256" key="3">
    <source>
        <dbReference type="SAM" id="SignalP"/>
    </source>
</evidence>
<keyword evidence="5" id="KW-1185">Reference proteome</keyword>
<comment type="caution">
    <text evidence="4">The sequence shown here is derived from an EMBL/GenBank/DDBJ whole genome shotgun (WGS) entry which is preliminary data.</text>
</comment>
<feature type="signal peptide" evidence="3">
    <location>
        <begin position="1"/>
        <end position="22"/>
    </location>
</feature>
<keyword evidence="1" id="KW-0175">Coiled coil</keyword>